<dbReference type="Proteomes" id="UP001161325">
    <property type="component" value="Unassembled WGS sequence"/>
</dbReference>
<keyword evidence="2" id="KW-1133">Transmembrane helix</keyword>
<gene>
    <name evidence="4" type="ORF">rosag_47240</name>
</gene>
<proteinExistence type="predicted"/>
<evidence type="ECO:0000313" key="4">
    <source>
        <dbReference type="EMBL" id="GLC28211.1"/>
    </source>
</evidence>
<sequence>MTDSRQLIDVALVAWFALTGLGAAYVAYDAFVRTPEMRVMKWGWLLVTLYTGPVGAAVYVLACQEPAPGAHEQFVRPLWKQALGSTIHCLAGDASGIVFAAAVTAALGLPMGLDLVVEYVLGFAFGLFVFQALFMRGMLGGSYARAVRRAFLPEWLSMNAVMAGMTPVMAVLMSRDMRAMEATSLRFWGVMSLASLVGAAVAYPVNAWLVAVGMKHGMGTERVLGAGGHPIAVERGREARLAAAGTTARGAATPETGAVADTRGPRGEMGAMSHEMPRIAPATPATPAPAQPERHSDGPEDPGVPPAMVHGGMGTPERPAATTAQVAAVTILTVLALGAGTLVAALGGDLTMRPGMPAAPASGHAAPGTGMPAMPGMPPTR</sequence>
<feature type="compositionally biased region" description="Low complexity" evidence="1">
    <location>
        <begin position="358"/>
        <end position="374"/>
    </location>
</feature>
<feature type="transmembrane region" description="Helical" evidence="2">
    <location>
        <begin position="116"/>
        <end position="135"/>
    </location>
</feature>
<feature type="transmembrane region" description="Helical" evidence="2">
    <location>
        <begin position="326"/>
        <end position="346"/>
    </location>
</feature>
<feature type="transmembrane region" description="Helical" evidence="2">
    <location>
        <begin position="185"/>
        <end position="205"/>
    </location>
</feature>
<evidence type="ECO:0000313" key="5">
    <source>
        <dbReference type="Proteomes" id="UP001161325"/>
    </source>
</evidence>
<comment type="caution">
    <text evidence="4">The sequence shown here is derived from an EMBL/GenBank/DDBJ whole genome shotgun (WGS) entry which is preliminary data.</text>
</comment>
<keyword evidence="2" id="KW-0812">Transmembrane</keyword>
<feature type="domain" description="DUF4396" evidence="3">
    <location>
        <begin position="79"/>
        <end position="215"/>
    </location>
</feature>
<protein>
    <recommendedName>
        <fullName evidence="3">DUF4396 domain-containing protein</fullName>
    </recommendedName>
</protein>
<evidence type="ECO:0000256" key="1">
    <source>
        <dbReference type="SAM" id="MobiDB-lite"/>
    </source>
</evidence>
<feature type="transmembrane region" description="Helical" evidence="2">
    <location>
        <begin position="12"/>
        <end position="31"/>
    </location>
</feature>
<keyword evidence="2" id="KW-0472">Membrane</keyword>
<reference evidence="4" key="1">
    <citation type="submission" date="2022-08" db="EMBL/GenBank/DDBJ databases">
        <title>Draft genome sequencing of Roseisolibacter agri AW1220.</title>
        <authorList>
            <person name="Tobiishi Y."/>
            <person name="Tonouchi A."/>
        </authorList>
    </citation>
    <scope>NUCLEOTIDE SEQUENCE</scope>
    <source>
        <strain evidence="4">AW1220</strain>
    </source>
</reference>
<evidence type="ECO:0000259" key="3">
    <source>
        <dbReference type="Pfam" id="PF14342"/>
    </source>
</evidence>
<evidence type="ECO:0000256" key="2">
    <source>
        <dbReference type="SAM" id="Phobius"/>
    </source>
</evidence>
<dbReference type="Pfam" id="PF14342">
    <property type="entry name" value="DUF4396"/>
    <property type="match status" value="1"/>
</dbReference>
<organism evidence="4 5">
    <name type="scientific">Roseisolibacter agri</name>
    <dbReference type="NCBI Taxonomy" id="2014610"/>
    <lineage>
        <taxon>Bacteria</taxon>
        <taxon>Pseudomonadati</taxon>
        <taxon>Gemmatimonadota</taxon>
        <taxon>Gemmatimonadia</taxon>
        <taxon>Gemmatimonadales</taxon>
        <taxon>Gemmatimonadaceae</taxon>
        <taxon>Roseisolibacter</taxon>
    </lineage>
</organism>
<accession>A0AA37V8V9</accession>
<feature type="region of interest" description="Disordered" evidence="1">
    <location>
        <begin position="358"/>
        <end position="381"/>
    </location>
</feature>
<feature type="transmembrane region" description="Helical" evidence="2">
    <location>
        <begin position="82"/>
        <end position="109"/>
    </location>
</feature>
<dbReference type="InterPro" id="IPR025509">
    <property type="entry name" value="DUF4396"/>
</dbReference>
<feature type="compositionally biased region" description="Low complexity" evidence="1">
    <location>
        <begin position="245"/>
        <end position="258"/>
    </location>
</feature>
<keyword evidence="5" id="KW-1185">Reference proteome</keyword>
<name>A0AA37V8V9_9BACT</name>
<feature type="transmembrane region" description="Helical" evidence="2">
    <location>
        <begin position="155"/>
        <end position="173"/>
    </location>
</feature>
<feature type="transmembrane region" description="Helical" evidence="2">
    <location>
        <begin position="43"/>
        <end position="62"/>
    </location>
</feature>
<dbReference type="AlphaFoldDB" id="A0AA37V8V9"/>
<feature type="region of interest" description="Disordered" evidence="1">
    <location>
        <begin position="245"/>
        <end position="304"/>
    </location>
</feature>
<dbReference type="EMBL" id="BRXS01000008">
    <property type="protein sequence ID" value="GLC28211.1"/>
    <property type="molecule type" value="Genomic_DNA"/>
</dbReference>